<protein>
    <submittedName>
        <fullName evidence="2">Stage 0 sporulation family protein</fullName>
    </submittedName>
</protein>
<evidence type="ECO:0000259" key="1">
    <source>
        <dbReference type="PROSITE" id="PS51411"/>
    </source>
</evidence>
<keyword evidence="3" id="KW-1185">Reference proteome</keyword>
<dbReference type="PROSITE" id="PS51411">
    <property type="entry name" value="PSP1_C"/>
    <property type="match status" value="1"/>
</dbReference>
<dbReference type="Proteomes" id="UP001142078">
    <property type="component" value="Unassembled WGS sequence"/>
</dbReference>
<dbReference type="RefSeq" id="WP_257490430.1">
    <property type="nucleotide sequence ID" value="NZ_JANJZL010000005.1"/>
</dbReference>
<organism evidence="2 3">
    <name type="scientific">Anaerosalibacter massiliensis</name>
    <dbReference type="NCBI Taxonomy" id="1347392"/>
    <lineage>
        <taxon>Bacteria</taxon>
        <taxon>Bacillati</taxon>
        <taxon>Bacillota</taxon>
        <taxon>Tissierellia</taxon>
        <taxon>Tissierellales</taxon>
        <taxon>Sporanaerobacteraceae</taxon>
        <taxon>Anaerosalibacter</taxon>
    </lineage>
</organism>
<dbReference type="AlphaFoldDB" id="A0A9X2MIC2"/>
<gene>
    <name evidence="2" type="ORF">NSA23_08940</name>
</gene>
<dbReference type="GO" id="GO:0005737">
    <property type="term" value="C:cytoplasm"/>
    <property type="evidence" value="ECO:0007669"/>
    <property type="project" value="TreeGrafter"/>
</dbReference>
<name>A0A9X2MIC2_9FIRM</name>
<accession>A0A9X2MIC2</accession>
<feature type="domain" description="PSP1 C-terminal" evidence="1">
    <location>
        <begin position="61"/>
        <end position="146"/>
    </location>
</feature>
<proteinExistence type="predicted"/>
<dbReference type="Pfam" id="PF04468">
    <property type="entry name" value="PSP1"/>
    <property type="match status" value="1"/>
</dbReference>
<dbReference type="InterPro" id="IPR047767">
    <property type="entry name" value="PSP1-like"/>
</dbReference>
<sequence length="309" mass="35132">MVTVVGVRFKKAGKIYYFNPDEWDIEKGNCVIVETARGVEFGHVVVGPKEVTEDEIVPPLKDVLRIATDEDFQIHRENEKKAEEAFSICIDKIEEHNLEMKLVDVEYTFDNNKVIFYFTADGRVDFRELVKDLAAIFRTRIELRQIGVRDEAKMIGGLGPCGNPTCCTTFLGDFDPVSIKMAKEQGLSLNPTKISGLCGRLMCCLKYEHEVYEEVLERLPEVGALVSTPLGEGTIVEVYTLLEKVKVKVKLEDDTEDIFTYRIDDIQIIEEDLESLKEQNIENSCNGSCQNNCPMKEIIKENKLEESDE</sequence>
<evidence type="ECO:0000313" key="3">
    <source>
        <dbReference type="Proteomes" id="UP001142078"/>
    </source>
</evidence>
<dbReference type="PANTHER" id="PTHR43830">
    <property type="entry name" value="PROTEIN PSP1"/>
    <property type="match status" value="1"/>
</dbReference>
<dbReference type="PANTHER" id="PTHR43830:SF3">
    <property type="entry name" value="PROTEIN PSP1"/>
    <property type="match status" value="1"/>
</dbReference>
<evidence type="ECO:0000313" key="2">
    <source>
        <dbReference type="EMBL" id="MCR2044244.1"/>
    </source>
</evidence>
<dbReference type="InterPro" id="IPR007557">
    <property type="entry name" value="PSP1_C"/>
</dbReference>
<comment type="caution">
    <text evidence="2">The sequence shown here is derived from an EMBL/GenBank/DDBJ whole genome shotgun (WGS) entry which is preliminary data.</text>
</comment>
<dbReference type="EMBL" id="JANJZL010000005">
    <property type="protein sequence ID" value="MCR2044244.1"/>
    <property type="molecule type" value="Genomic_DNA"/>
</dbReference>
<dbReference type="NCBIfam" id="NF041131">
    <property type="entry name" value="RicT_YaaT_fam"/>
    <property type="match status" value="1"/>
</dbReference>
<reference evidence="2" key="1">
    <citation type="submission" date="2022-07" db="EMBL/GenBank/DDBJ databases">
        <title>Enhanced cultured diversity of the mouse gut microbiota enables custom-made synthetic communities.</title>
        <authorList>
            <person name="Afrizal A."/>
        </authorList>
    </citation>
    <scope>NUCLEOTIDE SEQUENCE</scope>
    <source>
        <strain evidence="2">DSM 29482</strain>
    </source>
</reference>